<reference evidence="1 2" key="1">
    <citation type="submission" date="2017-05" db="EMBL/GenBank/DDBJ databases">
        <title>Complete and WGS of Bordetella genogroups.</title>
        <authorList>
            <person name="Spilker T."/>
            <person name="LiPuma J."/>
        </authorList>
    </citation>
    <scope>NUCLEOTIDE SEQUENCE [LARGE SCALE GENOMIC DNA]</scope>
    <source>
        <strain evidence="1 2">AU10456</strain>
    </source>
</reference>
<proteinExistence type="predicted"/>
<organism evidence="1 2">
    <name type="scientific">Bordetella genomosp. 5</name>
    <dbReference type="NCBI Taxonomy" id="1395608"/>
    <lineage>
        <taxon>Bacteria</taxon>
        <taxon>Pseudomonadati</taxon>
        <taxon>Pseudomonadota</taxon>
        <taxon>Betaproteobacteria</taxon>
        <taxon>Burkholderiales</taxon>
        <taxon>Alcaligenaceae</taxon>
        <taxon>Bordetella</taxon>
    </lineage>
</organism>
<evidence type="ECO:0000313" key="1">
    <source>
        <dbReference type="EMBL" id="OZI48148.1"/>
    </source>
</evidence>
<dbReference type="EMBL" id="NEVP01000010">
    <property type="protein sequence ID" value="OZI48148.1"/>
    <property type="molecule type" value="Genomic_DNA"/>
</dbReference>
<dbReference type="PROSITE" id="PS51257">
    <property type="entry name" value="PROKAR_LIPOPROTEIN"/>
    <property type="match status" value="1"/>
</dbReference>
<dbReference type="Proteomes" id="UP000216913">
    <property type="component" value="Unassembled WGS sequence"/>
</dbReference>
<keyword evidence="2" id="KW-1185">Reference proteome</keyword>
<evidence type="ECO:0000313" key="2">
    <source>
        <dbReference type="Proteomes" id="UP000216913"/>
    </source>
</evidence>
<accession>A0A261TET5</accession>
<comment type="caution">
    <text evidence="1">The sequence shown here is derived from an EMBL/GenBank/DDBJ whole genome shotgun (WGS) entry which is preliminary data.</text>
</comment>
<dbReference type="AlphaFoldDB" id="A0A261TET5"/>
<name>A0A261TET5_9BORD</name>
<evidence type="ECO:0008006" key="3">
    <source>
        <dbReference type="Google" id="ProtNLM"/>
    </source>
</evidence>
<sequence length="62" mass="7202">MKMLMRALGGTAVLALLGGCVVVPARPAAVVRPYYSQPYYVQPYYVQPYYRYPRGYGRPYYW</sequence>
<protein>
    <recommendedName>
        <fullName evidence="3">Lipoprotein</fullName>
    </recommendedName>
</protein>
<dbReference type="RefSeq" id="WP_094802163.1">
    <property type="nucleotide sequence ID" value="NZ_NEVN01000008.1"/>
</dbReference>
<gene>
    <name evidence="1" type="ORF">CAL25_17410</name>
</gene>